<evidence type="ECO:0000313" key="1">
    <source>
        <dbReference type="EMBL" id="THF84427.1"/>
    </source>
</evidence>
<evidence type="ECO:0000313" key="2">
    <source>
        <dbReference type="Proteomes" id="UP000310636"/>
    </source>
</evidence>
<accession>A0A4S4C9L6</accession>
<reference evidence="1 2" key="1">
    <citation type="submission" date="2019-04" db="EMBL/GenBank/DDBJ databases">
        <title>Cohnella sp. nov. isolated from preserved vegetables.</title>
        <authorList>
            <person name="Lin S.-Y."/>
            <person name="Hung M.-H."/>
            <person name="Young C.-C."/>
        </authorList>
    </citation>
    <scope>NUCLEOTIDE SEQUENCE [LARGE SCALE GENOMIC DNA]</scope>
    <source>
        <strain evidence="1 2">CC-MHH1044</strain>
    </source>
</reference>
<gene>
    <name evidence="1" type="ORF">E6C55_00105</name>
</gene>
<comment type="caution">
    <text evidence="1">The sequence shown here is derived from an EMBL/GenBank/DDBJ whole genome shotgun (WGS) entry which is preliminary data.</text>
</comment>
<dbReference type="RefSeq" id="WP_136367742.1">
    <property type="nucleotide sequence ID" value="NZ_SSOB01000001.1"/>
</dbReference>
<dbReference type="InterPro" id="IPR011989">
    <property type="entry name" value="ARM-like"/>
</dbReference>
<dbReference type="AlphaFoldDB" id="A0A4S4C9L6"/>
<protein>
    <submittedName>
        <fullName evidence="1">HEAT repeat domain-containing protein</fullName>
    </submittedName>
</protein>
<dbReference type="Gene3D" id="1.25.10.10">
    <property type="entry name" value="Leucine-rich Repeat Variant"/>
    <property type="match status" value="1"/>
</dbReference>
<sequence length="597" mass="66205">MSIELLKQLDHEIRRLFVAGSKLASGDVRLAKLLPALGQIGQSSPVFARIAQAVEQTIDPNTERSSAKLLELAVLIRSILYTQGQTELAGVQTPITGTDHFPITSLPFRELNPVLLALTVKGQGRLEVIHQAHKDGIFRDYRLLIPAVTALDESYSEIADYLEASIIPQYGADALPVLQQQFRPDGGRGHARRLQLIHRILGRSGIQLYEHAAATGSLEVRTAAIGLLGHYPEQEPFLLEQADERRKEVRRAALLALSNGYTSKASDRIYGALISKDRELAVEAIRQSSDDSLRRRTIDFAAAMFDQWRTGAKQEEALDQLRTALEALRGHRTTGLLELLRSLLSDPTFFTQDTSQLQETAAQLLLSLDTSEAQAFAVSLKDTNKNKLVDYSLRAAVRSLSPTEVYDQFHGYFAKGAGTAAAKLLSGVFHSLLPSVYARMTDEAGRAEPVVIDPRWGDIFIKADIAELVCRTAHKPNGAIIRYLKSKCQESKTGLGNDVAVNACLALFHIGCEEAPEVLMNDLVPKTRRTIYYLNQAQLLLLGLLPASYANRLASFAEEAIPYESVRKQVAEVADWVRTRPQDEQRGWVQWITSRMF</sequence>
<proteinExistence type="predicted"/>
<dbReference type="Proteomes" id="UP000310636">
    <property type="component" value="Unassembled WGS sequence"/>
</dbReference>
<keyword evidence="2" id="KW-1185">Reference proteome</keyword>
<organism evidence="1 2">
    <name type="scientific">Cohnella fermenti</name>
    <dbReference type="NCBI Taxonomy" id="2565925"/>
    <lineage>
        <taxon>Bacteria</taxon>
        <taxon>Bacillati</taxon>
        <taxon>Bacillota</taxon>
        <taxon>Bacilli</taxon>
        <taxon>Bacillales</taxon>
        <taxon>Paenibacillaceae</taxon>
        <taxon>Cohnella</taxon>
    </lineage>
</organism>
<dbReference type="EMBL" id="SSOB01000001">
    <property type="protein sequence ID" value="THF84427.1"/>
    <property type="molecule type" value="Genomic_DNA"/>
</dbReference>
<dbReference type="SUPFAM" id="SSF48371">
    <property type="entry name" value="ARM repeat"/>
    <property type="match status" value="1"/>
</dbReference>
<dbReference type="OrthoDB" id="83685at2"/>
<dbReference type="InterPro" id="IPR016024">
    <property type="entry name" value="ARM-type_fold"/>
</dbReference>
<name>A0A4S4C9L6_9BACL</name>